<organism evidence="9 10">
    <name type="scientific">Malus baccata</name>
    <name type="common">Siberian crab apple</name>
    <name type="synonym">Pyrus baccata</name>
    <dbReference type="NCBI Taxonomy" id="106549"/>
    <lineage>
        <taxon>Eukaryota</taxon>
        <taxon>Viridiplantae</taxon>
        <taxon>Streptophyta</taxon>
        <taxon>Embryophyta</taxon>
        <taxon>Tracheophyta</taxon>
        <taxon>Spermatophyta</taxon>
        <taxon>Magnoliopsida</taxon>
        <taxon>eudicotyledons</taxon>
        <taxon>Gunneridae</taxon>
        <taxon>Pentapetalae</taxon>
        <taxon>rosids</taxon>
        <taxon>fabids</taxon>
        <taxon>Rosales</taxon>
        <taxon>Rosaceae</taxon>
        <taxon>Amygdaloideae</taxon>
        <taxon>Maleae</taxon>
        <taxon>Malus</taxon>
    </lineage>
</organism>
<evidence type="ECO:0000313" key="10">
    <source>
        <dbReference type="Proteomes" id="UP000315295"/>
    </source>
</evidence>
<proteinExistence type="inferred from homology"/>
<protein>
    <recommendedName>
        <fullName evidence="7">Oleosin</fullName>
    </recommendedName>
</protein>
<dbReference type="GO" id="GO:0009791">
    <property type="term" value="P:post-embryonic development"/>
    <property type="evidence" value="ECO:0007669"/>
    <property type="project" value="UniProtKB-ARBA"/>
</dbReference>
<evidence type="ECO:0000256" key="7">
    <source>
        <dbReference type="RuleBase" id="RU000540"/>
    </source>
</evidence>
<dbReference type="Pfam" id="PF01277">
    <property type="entry name" value="Oleosin"/>
    <property type="match status" value="1"/>
</dbReference>
<evidence type="ECO:0000313" key="9">
    <source>
        <dbReference type="EMBL" id="TQD74564.1"/>
    </source>
</evidence>
<evidence type="ECO:0000256" key="2">
    <source>
        <dbReference type="ARBA" id="ARBA00010858"/>
    </source>
</evidence>
<evidence type="ECO:0000256" key="8">
    <source>
        <dbReference type="SAM" id="Phobius"/>
    </source>
</evidence>
<dbReference type="PANTHER" id="PTHR33203:SF24">
    <property type="entry name" value="OLEOSIN"/>
    <property type="match status" value="1"/>
</dbReference>
<keyword evidence="5 8" id="KW-1133">Transmembrane helix</keyword>
<keyword evidence="3 7" id="KW-0551">Lipid droplet</keyword>
<feature type="transmembrane region" description="Helical" evidence="8">
    <location>
        <begin position="38"/>
        <end position="64"/>
    </location>
</feature>
<keyword evidence="4 8" id="KW-0812">Transmembrane</keyword>
<dbReference type="Proteomes" id="UP000315295">
    <property type="component" value="Unassembled WGS sequence"/>
</dbReference>
<accession>A0A540KK27</accession>
<dbReference type="PROSITE" id="PS00811">
    <property type="entry name" value="OLEOSINS"/>
    <property type="match status" value="1"/>
</dbReference>
<keyword evidence="6 8" id="KW-0472">Membrane</keyword>
<dbReference type="GO" id="GO:0048608">
    <property type="term" value="P:reproductive structure development"/>
    <property type="evidence" value="ECO:0007669"/>
    <property type="project" value="UniProtKB-ARBA"/>
</dbReference>
<evidence type="ECO:0000256" key="5">
    <source>
        <dbReference type="ARBA" id="ARBA00022989"/>
    </source>
</evidence>
<dbReference type="PANTHER" id="PTHR33203">
    <property type="entry name" value="OLEOSIN"/>
    <property type="match status" value="1"/>
</dbReference>
<dbReference type="AlphaFoldDB" id="A0A540KK27"/>
<dbReference type="InterPro" id="IPR000136">
    <property type="entry name" value="Oleosin"/>
</dbReference>
<keyword evidence="10" id="KW-1185">Reference proteome</keyword>
<dbReference type="GO" id="GO:0012511">
    <property type="term" value="C:monolayer-surrounded lipid storage body"/>
    <property type="evidence" value="ECO:0007669"/>
    <property type="project" value="InterPro"/>
</dbReference>
<evidence type="ECO:0000256" key="1">
    <source>
        <dbReference type="ARBA" id="ARBA00002582"/>
    </source>
</evidence>
<evidence type="ECO:0000256" key="6">
    <source>
        <dbReference type="ARBA" id="ARBA00023136"/>
    </source>
</evidence>
<feature type="transmembrane region" description="Helical" evidence="8">
    <location>
        <begin position="76"/>
        <end position="105"/>
    </location>
</feature>
<evidence type="ECO:0000256" key="4">
    <source>
        <dbReference type="ARBA" id="ARBA00022692"/>
    </source>
</evidence>
<comment type="similarity">
    <text evidence="2 7">Belongs to the oleosin family.</text>
</comment>
<evidence type="ECO:0000256" key="3">
    <source>
        <dbReference type="ARBA" id="ARBA00022677"/>
    </source>
</evidence>
<dbReference type="GO" id="GO:0019915">
    <property type="term" value="P:lipid storage"/>
    <property type="evidence" value="ECO:0007669"/>
    <property type="project" value="TreeGrafter"/>
</dbReference>
<comment type="subcellular location">
    <subcellularLocation>
        <location evidence="7">Lipid droplet</location>
    </subcellularLocation>
    <subcellularLocation>
        <location evidence="7">Membrane</location>
        <topology evidence="7">Multi-pass membrane protein</topology>
    </subcellularLocation>
</comment>
<reference evidence="9 10" key="1">
    <citation type="journal article" date="2019" name="G3 (Bethesda)">
        <title>Sequencing of a Wild Apple (Malus baccata) Genome Unravels the Differences Between Cultivated and Wild Apple Species Regarding Disease Resistance and Cold Tolerance.</title>
        <authorList>
            <person name="Chen X."/>
        </authorList>
    </citation>
    <scope>NUCLEOTIDE SEQUENCE [LARGE SCALE GENOMIC DNA]</scope>
    <source>
        <strain evidence="10">cv. Shandingzi</strain>
        <tissue evidence="9">Leaves</tissue>
    </source>
</reference>
<dbReference type="EMBL" id="VIEB01001173">
    <property type="protein sequence ID" value="TQD74564.1"/>
    <property type="molecule type" value="Genomic_DNA"/>
</dbReference>
<sequence>MADQSRQQQLTRKLHDQDQDQWQLLAPSSSAAGQTGKFLTAGAAGITLLMLSGLTLTGTVMALIMATPVLVLFSPVLVPAAIVLLLTAAGLVFSGGCGMAAILAFSWMYKNVSSYVAAKKRGNPYGQFAQIGL</sequence>
<dbReference type="STRING" id="106549.A0A540KK27"/>
<comment type="function">
    <text evidence="1">May have a structural role to stabilize the lipid body during desiccation of the seed by preventing coalescence of the oil. Probably interacts with both lipid and phospholipid moieties of lipid bodies. May also provide recognition signals for specific lipase anchorage in lipolysis during seedling growth.</text>
</comment>
<name>A0A540KK27_MALBA</name>
<gene>
    <name evidence="9" type="ORF">C1H46_039901</name>
</gene>
<dbReference type="GO" id="GO:0016020">
    <property type="term" value="C:membrane"/>
    <property type="evidence" value="ECO:0007669"/>
    <property type="project" value="UniProtKB-SubCell"/>
</dbReference>
<comment type="caution">
    <text evidence="9">The sequence shown here is derived from an EMBL/GenBank/DDBJ whole genome shotgun (WGS) entry which is preliminary data.</text>
</comment>